<dbReference type="Pfam" id="PF00082">
    <property type="entry name" value="Peptidase_S8"/>
    <property type="match status" value="2"/>
</dbReference>
<feature type="active site" description="Charge relay system" evidence="5">
    <location>
        <position position="148"/>
    </location>
</feature>
<evidence type="ECO:0000256" key="3">
    <source>
        <dbReference type="ARBA" id="ARBA00022801"/>
    </source>
</evidence>
<comment type="caution">
    <text evidence="9">The sequence shown here is derived from an EMBL/GenBank/DDBJ whole genome shotgun (WGS) entry which is preliminary data.</text>
</comment>
<keyword evidence="10" id="KW-1185">Reference proteome</keyword>
<dbReference type="RefSeq" id="WP_378160939.1">
    <property type="nucleotide sequence ID" value="NZ_JBHSBU010000001.1"/>
</dbReference>
<evidence type="ECO:0000256" key="4">
    <source>
        <dbReference type="ARBA" id="ARBA00022825"/>
    </source>
</evidence>
<dbReference type="Proteomes" id="UP001595791">
    <property type="component" value="Unassembled WGS sequence"/>
</dbReference>
<evidence type="ECO:0000313" key="10">
    <source>
        <dbReference type="Proteomes" id="UP001595791"/>
    </source>
</evidence>
<dbReference type="PROSITE" id="PS51257">
    <property type="entry name" value="PROKAR_LIPOPROTEIN"/>
    <property type="match status" value="1"/>
</dbReference>
<dbReference type="Gene3D" id="2.60.120.1290">
    <property type="match status" value="1"/>
</dbReference>
<dbReference type="PROSITE" id="PS51892">
    <property type="entry name" value="SUBTILASE"/>
    <property type="match status" value="1"/>
</dbReference>
<feature type="domain" description="Peptidase S8/S53" evidence="8">
    <location>
        <begin position="139"/>
        <end position="364"/>
    </location>
</feature>
<comment type="similarity">
    <text evidence="1 5">Belongs to the peptidase S8 family.</text>
</comment>
<accession>A0ABV8MNE8</accession>
<dbReference type="EMBL" id="JBHSBU010000001">
    <property type="protein sequence ID" value="MFC4158356.1"/>
    <property type="molecule type" value="Genomic_DNA"/>
</dbReference>
<dbReference type="InterPro" id="IPR015500">
    <property type="entry name" value="Peptidase_S8_subtilisin-rel"/>
</dbReference>
<feature type="domain" description="Peptidase S8/S53" evidence="8">
    <location>
        <begin position="451"/>
        <end position="591"/>
    </location>
</feature>
<keyword evidence="2 5" id="KW-0645">Protease</keyword>
<keyword evidence="7" id="KW-0732">Signal</keyword>
<protein>
    <submittedName>
        <fullName evidence="9">S8 family serine peptidase</fullName>
    </submittedName>
</protein>
<feature type="active site" description="Charge relay system" evidence="5">
    <location>
        <position position="205"/>
    </location>
</feature>
<organism evidence="9 10">
    <name type="scientific">Chitinimonas lacunae</name>
    <dbReference type="NCBI Taxonomy" id="1963018"/>
    <lineage>
        <taxon>Bacteria</taxon>
        <taxon>Pseudomonadati</taxon>
        <taxon>Pseudomonadota</taxon>
        <taxon>Betaproteobacteria</taxon>
        <taxon>Neisseriales</taxon>
        <taxon>Chitinibacteraceae</taxon>
        <taxon>Chitinimonas</taxon>
    </lineage>
</organism>
<dbReference type="InterPro" id="IPR000209">
    <property type="entry name" value="Peptidase_S8/S53_dom"/>
</dbReference>
<feature type="signal peptide" evidence="7">
    <location>
        <begin position="1"/>
        <end position="20"/>
    </location>
</feature>
<evidence type="ECO:0000313" key="9">
    <source>
        <dbReference type="EMBL" id="MFC4158356.1"/>
    </source>
</evidence>
<feature type="region of interest" description="Disordered" evidence="6">
    <location>
        <begin position="496"/>
        <end position="519"/>
    </location>
</feature>
<feature type="active site" description="Charge relay system" evidence="5">
    <location>
        <position position="550"/>
    </location>
</feature>
<evidence type="ECO:0000256" key="6">
    <source>
        <dbReference type="SAM" id="MobiDB-lite"/>
    </source>
</evidence>
<evidence type="ECO:0000256" key="5">
    <source>
        <dbReference type="PROSITE-ProRule" id="PRU01240"/>
    </source>
</evidence>
<dbReference type="InterPro" id="IPR050131">
    <property type="entry name" value="Peptidase_S8_subtilisin-like"/>
</dbReference>
<dbReference type="PANTHER" id="PTHR43806">
    <property type="entry name" value="PEPTIDASE S8"/>
    <property type="match status" value="1"/>
</dbReference>
<proteinExistence type="inferred from homology"/>
<dbReference type="InterPro" id="IPR023828">
    <property type="entry name" value="Peptidase_S8_Ser-AS"/>
</dbReference>
<evidence type="ECO:0000256" key="2">
    <source>
        <dbReference type="ARBA" id="ARBA00022670"/>
    </source>
</evidence>
<dbReference type="PANTHER" id="PTHR43806:SF11">
    <property type="entry name" value="CEREVISIN-RELATED"/>
    <property type="match status" value="1"/>
</dbReference>
<dbReference type="SUPFAM" id="SSF52743">
    <property type="entry name" value="Subtilisin-like"/>
    <property type="match status" value="1"/>
</dbReference>
<sequence>MQPKHVAILLSLTACSPLLAQGQLDATLQARLLSAAQPAEHKRGVRAADNEVTLDLLVRFKAQGLDNMRAYGATIGSVAGDIATVSLPFSRLEGLAALDGVMFIEASRPLKSRLTSSVAATGADLLRRQVGQDFEGASGRGVIFGVYDSGIDFRHPDFLRPDGSSRVLQLWELDSGLACDQATIDRAIREGRNSTACPHIDDVGHGSHVSSIGAGNGAASGSPATHVGMAPEADIVMAADGGETTARLIDGVSRIKQYARTLGRPAVVNLSVGHFEGPRDGTSNFERALSALAGRGLILVAAAGNEASLPLRAQGSIAAGEVVTASYRPVETPSSRLEMWYPGANRYSVRLRGYHGDTLRCETDFVAAGQQLILPAACGQGSIVSTEVNLNNDDRQVVIELTGQQMDQKPRWEIDLRADAAAPGSSFAWIDTKEGGMFYGRYGTVDANGQRNGLTLETMAVPASAAEVIAVGAYSVNAAPADPDDATSRELAAGELADFSGRGPRRQCSNTSKCPPQMKPEIVAPGVNIDAVLAYDSQNPGFYQQGSGTSMASPHVAGAVALLLQKNPDLTPAEVRKALFSTARANAHTGVLPRFDPAVALPATANIHYGYGLLDAAAAYRATPAYQPMRIAGRLDGSAQAQSLTAEITPRLGDRGREVAVFVGVSLAGSWYMLDGPRGWQTLRWPLNPAMRLKATEQFELPIYSGLNTSGLSGSEVWVGYGVDMEAMQKEGQLVRIHQVK</sequence>
<reference evidence="10" key="1">
    <citation type="journal article" date="2019" name="Int. J. Syst. Evol. Microbiol.">
        <title>The Global Catalogue of Microorganisms (GCM) 10K type strain sequencing project: providing services to taxonomists for standard genome sequencing and annotation.</title>
        <authorList>
            <consortium name="The Broad Institute Genomics Platform"/>
            <consortium name="The Broad Institute Genome Sequencing Center for Infectious Disease"/>
            <person name="Wu L."/>
            <person name="Ma J."/>
        </authorList>
    </citation>
    <scope>NUCLEOTIDE SEQUENCE [LARGE SCALE GENOMIC DNA]</scope>
    <source>
        <strain evidence="10">LMG 29894</strain>
    </source>
</reference>
<name>A0ABV8MNE8_9NEIS</name>
<dbReference type="Gene3D" id="3.40.50.200">
    <property type="entry name" value="Peptidase S8/S53 domain"/>
    <property type="match status" value="1"/>
</dbReference>
<evidence type="ECO:0000256" key="1">
    <source>
        <dbReference type="ARBA" id="ARBA00011073"/>
    </source>
</evidence>
<evidence type="ECO:0000259" key="8">
    <source>
        <dbReference type="Pfam" id="PF00082"/>
    </source>
</evidence>
<gene>
    <name evidence="9" type="ORF">ACFOW7_03180</name>
</gene>
<feature type="chain" id="PRO_5045259138" evidence="7">
    <location>
        <begin position="21"/>
        <end position="741"/>
    </location>
</feature>
<evidence type="ECO:0000256" key="7">
    <source>
        <dbReference type="SAM" id="SignalP"/>
    </source>
</evidence>
<dbReference type="PRINTS" id="PR00723">
    <property type="entry name" value="SUBTILISIN"/>
</dbReference>
<dbReference type="InterPro" id="IPR036852">
    <property type="entry name" value="Peptidase_S8/S53_dom_sf"/>
</dbReference>
<dbReference type="PROSITE" id="PS00138">
    <property type="entry name" value="SUBTILASE_SER"/>
    <property type="match status" value="1"/>
</dbReference>
<keyword evidence="3 5" id="KW-0378">Hydrolase</keyword>
<keyword evidence="4 5" id="KW-0720">Serine protease</keyword>